<dbReference type="InterPro" id="IPR022209">
    <property type="entry name" value="CWC25"/>
</dbReference>
<keyword evidence="3" id="KW-0507">mRNA processing</keyword>
<name>A0A9P3PHJ8_LYOSH</name>
<feature type="compositionally biased region" description="Basic and acidic residues" evidence="8">
    <location>
        <begin position="198"/>
        <end position="215"/>
    </location>
</feature>
<feature type="compositionally biased region" description="Basic and acidic residues" evidence="8">
    <location>
        <begin position="238"/>
        <end position="247"/>
    </location>
</feature>
<keyword evidence="5" id="KW-0175">Coiled coil</keyword>
<keyword evidence="4" id="KW-0747">Spliceosome</keyword>
<dbReference type="OrthoDB" id="21123at2759"/>
<proteinExistence type="inferred from homology"/>
<evidence type="ECO:0000256" key="7">
    <source>
        <dbReference type="ARBA" id="ARBA00023242"/>
    </source>
</evidence>
<dbReference type="GO" id="GO:0005684">
    <property type="term" value="C:U2-type spliceosomal complex"/>
    <property type="evidence" value="ECO:0007669"/>
    <property type="project" value="TreeGrafter"/>
</dbReference>
<dbReference type="Proteomes" id="UP001063166">
    <property type="component" value="Unassembled WGS sequence"/>
</dbReference>
<keyword evidence="7" id="KW-0539">Nucleus</keyword>
<evidence type="ECO:0000256" key="4">
    <source>
        <dbReference type="ARBA" id="ARBA00022728"/>
    </source>
</evidence>
<accession>A0A9P3PHJ8</accession>
<dbReference type="Pfam" id="PF10197">
    <property type="entry name" value="Cir_N"/>
    <property type="match status" value="1"/>
</dbReference>
<feature type="compositionally biased region" description="Basic and acidic residues" evidence="8">
    <location>
        <begin position="160"/>
        <end position="184"/>
    </location>
</feature>
<keyword evidence="6" id="KW-0508">mRNA splicing</keyword>
<evidence type="ECO:0000256" key="8">
    <source>
        <dbReference type="SAM" id="MobiDB-lite"/>
    </source>
</evidence>
<protein>
    <submittedName>
        <fullName evidence="10">N-terminal domain of CBF1 interacting co-repressor CIR</fullName>
    </submittedName>
</protein>
<evidence type="ECO:0000313" key="11">
    <source>
        <dbReference type="Proteomes" id="UP001063166"/>
    </source>
</evidence>
<dbReference type="PANTHER" id="PTHR16196">
    <property type="entry name" value="CELL CYCLE CONTROL PROTEIN CWF25"/>
    <property type="match status" value="1"/>
</dbReference>
<evidence type="ECO:0000259" key="9">
    <source>
        <dbReference type="SMART" id="SM01083"/>
    </source>
</evidence>
<dbReference type="Pfam" id="PF12542">
    <property type="entry name" value="CWC25"/>
    <property type="match status" value="1"/>
</dbReference>
<dbReference type="InterPro" id="IPR051376">
    <property type="entry name" value="CWC25_splicing_factor"/>
</dbReference>
<comment type="caution">
    <text evidence="10">The sequence shown here is derived from an EMBL/GenBank/DDBJ whole genome shotgun (WGS) entry which is preliminary data.</text>
</comment>
<feature type="compositionally biased region" description="Basic and acidic residues" evidence="8">
    <location>
        <begin position="344"/>
        <end position="356"/>
    </location>
</feature>
<evidence type="ECO:0000256" key="5">
    <source>
        <dbReference type="ARBA" id="ARBA00023054"/>
    </source>
</evidence>
<gene>
    <name evidence="10" type="primary">CWC25</name>
    <name evidence="10" type="ORF">LshimejAT787_0302190</name>
</gene>
<comment type="subcellular location">
    <subcellularLocation>
        <location evidence="1">Nucleus</location>
    </subcellularLocation>
</comment>
<evidence type="ECO:0000256" key="1">
    <source>
        <dbReference type="ARBA" id="ARBA00004123"/>
    </source>
</evidence>
<organism evidence="10 11">
    <name type="scientific">Lyophyllum shimeji</name>
    <name type="common">Hon-shimeji</name>
    <name type="synonym">Tricholoma shimeji</name>
    <dbReference type="NCBI Taxonomy" id="47721"/>
    <lineage>
        <taxon>Eukaryota</taxon>
        <taxon>Fungi</taxon>
        <taxon>Dikarya</taxon>
        <taxon>Basidiomycota</taxon>
        <taxon>Agaricomycotina</taxon>
        <taxon>Agaricomycetes</taxon>
        <taxon>Agaricomycetidae</taxon>
        <taxon>Agaricales</taxon>
        <taxon>Tricholomatineae</taxon>
        <taxon>Lyophyllaceae</taxon>
        <taxon>Lyophyllum</taxon>
    </lineage>
</organism>
<feature type="compositionally biased region" description="Low complexity" evidence="8">
    <location>
        <begin position="223"/>
        <end position="235"/>
    </location>
</feature>
<evidence type="ECO:0000256" key="3">
    <source>
        <dbReference type="ARBA" id="ARBA00022664"/>
    </source>
</evidence>
<sequence>MGGGDLNMKKSWHPLLLKNQERVWLEEKKALEEKKKLEQLRKEKEEERQLQELQRLQEEQTGKKRTEKLEWMYATPATGTTQNANDLEDYLLGKKRVDKILTADENAKLGAAHKNFIAVQNANSARDIAAKIREDPLLAIKQQEQAALQALVSNPLRLREMQERNGIKPKKSKEERKREKEERKRLKHERKHRSRQSRSPDGRKVEYRRSRSRDERRHHRRSPSPYRRSGSPTSRPRSRLESSRDSRLGASPYRDGRYSRSPDHDDRDHSPGVARTFRHRLEERPPVWPRSDQSDDNGRDMVSSSSRYAADHGKRQRSRSPYYDRRQRSPPLKRTRRSPSPLCRSDHEHPKDAKAVADDRAARLAAMTANATAMSIERQERLAAMLEKEKAELAADEAARAKSKGMGGFLSQEQKKVFGGSGGLEDRIRRGRGGLVANID</sequence>
<evidence type="ECO:0000256" key="6">
    <source>
        <dbReference type="ARBA" id="ARBA00023187"/>
    </source>
</evidence>
<evidence type="ECO:0000313" key="10">
    <source>
        <dbReference type="EMBL" id="GLB35931.1"/>
    </source>
</evidence>
<dbReference type="GO" id="GO:0000398">
    <property type="term" value="P:mRNA splicing, via spliceosome"/>
    <property type="evidence" value="ECO:0007669"/>
    <property type="project" value="TreeGrafter"/>
</dbReference>
<dbReference type="AlphaFoldDB" id="A0A9P3PHJ8"/>
<comment type="similarity">
    <text evidence="2">Belongs to the CWC25 family.</text>
</comment>
<feature type="region of interest" description="Disordered" evidence="8">
    <location>
        <begin position="38"/>
        <end position="62"/>
    </location>
</feature>
<dbReference type="PANTHER" id="PTHR16196:SF0">
    <property type="entry name" value="PRE-MRNA-SPLICING FACTOR CWC25 HOMOLOG"/>
    <property type="match status" value="1"/>
</dbReference>
<feature type="compositionally biased region" description="Basic residues" evidence="8">
    <location>
        <begin position="185"/>
        <end position="196"/>
    </location>
</feature>
<dbReference type="InterPro" id="IPR019339">
    <property type="entry name" value="CIR_N_dom"/>
</dbReference>
<reference evidence="10" key="1">
    <citation type="submission" date="2022-07" db="EMBL/GenBank/DDBJ databases">
        <title>The genome of Lyophyllum shimeji provides insight into the initial evolution of ectomycorrhizal fungal genome.</title>
        <authorList>
            <person name="Kobayashi Y."/>
            <person name="Shibata T."/>
            <person name="Hirakawa H."/>
            <person name="Shigenobu S."/>
            <person name="Nishiyama T."/>
            <person name="Yamada A."/>
            <person name="Hasebe M."/>
            <person name="Kawaguchi M."/>
        </authorList>
    </citation>
    <scope>NUCLEOTIDE SEQUENCE</scope>
    <source>
        <strain evidence="10">AT787</strain>
    </source>
</reference>
<dbReference type="SMART" id="SM01083">
    <property type="entry name" value="Cir_N"/>
    <property type="match status" value="1"/>
</dbReference>
<evidence type="ECO:0000256" key="2">
    <source>
        <dbReference type="ARBA" id="ARBA00006695"/>
    </source>
</evidence>
<dbReference type="EMBL" id="BRPK01000003">
    <property type="protein sequence ID" value="GLB35931.1"/>
    <property type="molecule type" value="Genomic_DNA"/>
</dbReference>
<feature type="domain" description="CBF1-interacting co-repressor CIR N-terminal" evidence="9">
    <location>
        <begin position="11"/>
        <end position="47"/>
    </location>
</feature>
<feature type="region of interest" description="Disordered" evidence="8">
    <location>
        <begin position="160"/>
        <end position="356"/>
    </location>
</feature>
<keyword evidence="11" id="KW-1185">Reference proteome</keyword>
<feature type="compositionally biased region" description="Basic and acidic residues" evidence="8">
    <location>
        <begin position="254"/>
        <end position="270"/>
    </location>
</feature>